<dbReference type="GO" id="GO:0046921">
    <property type="term" value="F:alpha-(1-&gt;6)-fucosyltransferase activity"/>
    <property type="evidence" value="ECO:0007669"/>
    <property type="project" value="TreeGrafter"/>
</dbReference>
<sequence length="240" mass="26900">MIEAIPAAGRSLVFMLMCLGVSESVLERQGVDSRKDMAVFSNEWMEEFGSGALGCVGSAIDAYEWRNAGYGSNINFLTIVWANAMMAGRQDLAVVVRTDEWFPRTICNVTSYGEETRGWPCFFAEVPHLCAFDADQMLVDHLHSYLQPWFKADIQRILDEPDIAEMRNGKYVGMHIRRTDKANETKLTKTEVYFRKVAQYLRSSPGGLRAADITGLWLSTDEVSVFNEVGGLRASSPAYI</sequence>
<dbReference type="PROSITE" id="PS51659">
    <property type="entry name" value="GT23"/>
    <property type="match status" value="1"/>
</dbReference>
<gene>
    <name evidence="5" type="ORF">Esi_0090_0082</name>
</gene>
<dbReference type="EMBL" id="FN649138">
    <property type="protein sequence ID" value="CBN75391.1"/>
    <property type="molecule type" value="Genomic_DNA"/>
</dbReference>
<evidence type="ECO:0000256" key="3">
    <source>
        <dbReference type="SAM" id="SignalP"/>
    </source>
</evidence>
<dbReference type="OrthoDB" id="418905at2759"/>
<dbReference type="EMBL" id="FN649751">
    <property type="protein sequence ID" value="CBN75391.1"/>
    <property type="molecule type" value="Genomic_DNA"/>
</dbReference>
<accession>D8LU01</accession>
<dbReference type="Proteomes" id="UP000002630">
    <property type="component" value="Linkage Group LG26"/>
</dbReference>
<keyword evidence="6" id="KW-1185">Reference proteome</keyword>
<evidence type="ECO:0000313" key="5">
    <source>
        <dbReference type="EMBL" id="CBN75391.1"/>
    </source>
</evidence>
<keyword evidence="3" id="KW-0732">Signal</keyword>
<feature type="domain" description="GT23" evidence="4">
    <location>
        <begin position="146"/>
        <end position="240"/>
    </location>
</feature>
<evidence type="ECO:0000313" key="6">
    <source>
        <dbReference type="Proteomes" id="UP000002630"/>
    </source>
</evidence>
<organism evidence="5 6">
    <name type="scientific">Ectocarpus siliculosus</name>
    <name type="common">Brown alga</name>
    <name type="synonym">Conferva siliculosa</name>
    <dbReference type="NCBI Taxonomy" id="2880"/>
    <lineage>
        <taxon>Eukaryota</taxon>
        <taxon>Sar</taxon>
        <taxon>Stramenopiles</taxon>
        <taxon>Ochrophyta</taxon>
        <taxon>PX clade</taxon>
        <taxon>Phaeophyceae</taxon>
        <taxon>Ectocarpales</taxon>
        <taxon>Ectocarpaceae</taxon>
        <taxon>Ectocarpus</taxon>
    </lineage>
</organism>
<dbReference type="Gene3D" id="3.40.50.11350">
    <property type="match status" value="1"/>
</dbReference>
<reference evidence="5 6" key="1">
    <citation type="journal article" date="2010" name="Nature">
        <title>The Ectocarpus genome and the independent evolution of multicellularity in brown algae.</title>
        <authorList>
            <person name="Cock J.M."/>
            <person name="Sterck L."/>
            <person name="Rouze P."/>
            <person name="Scornet D."/>
            <person name="Allen A.E."/>
            <person name="Amoutzias G."/>
            <person name="Anthouard V."/>
            <person name="Artiguenave F."/>
            <person name="Aury J.M."/>
            <person name="Badger J.H."/>
            <person name="Beszteri B."/>
            <person name="Billiau K."/>
            <person name="Bonnet E."/>
            <person name="Bothwell J.H."/>
            <person name="Bowler C."/>
            <person name="Boyen C."/>
            <person name="Brownlee C."/>
            <person name="Carrano C.J."/>
            <person name="Charrier B."/>
            <person name="Cho G.Y."/>
            <person name="Coelho S.M."/>
            <person name="Collen J."/>
            <person name="Corre E."/>
            <person name="Da Silva C."/>
            <person name="Delage L."/>
            <person name="Delaroque N."/>
            <person name="Dittami S.M."/>
            <person name="Doulbeau S."/>
            <person name="Elias M."/>
            <person name="Farnham G."/>
            <person name="Gachon C.M."/>
            <person name="Gschloessl B."/>
            <person name="Heesch S."/>
            <person name="Jabbari K."/>
            <person name="Jubin C."/>
            <person name="Kawai H."/>
            <person name="Kimura K."/>
            <person name="Kloareg B."/>
            <person name="Kupper F.C."/>
            <person name="Lang D."/>
            <person name="Le Bail A."/>
            <person name="Leblanc C."/>
            <person name="Lerouge P."/>
            <person name="Lohr M."/>
            <person name="Lopez P.J."/>
            <person name="Martens C."/>
            <person name="Maumus F."/>
            <person name="Michel G."/>
            <person name="Miranda-Saavedra D."/>
            <person name="Morales J."/>
            <person name="Moreau H."/>
            <person name="Motomura T."/>
            <person name="Nagasato C."/>
            <person name="Napoli C.A."/>
            <person name="Nelson D.R."/>
            <person name="Nyvall-Collen P."/>
            <person name="Peters A.F."/>
            <person name="Pommier C."/>
            <person name="Potin P."/>
            <person name="Poulain J."/>
            <person name="Quesneville H."/>
            <person name="Read B."/>
            <person name="Rensing S.A."/>
            <person name="Ritter A."/>
            <person name="Rousvoal S."/>
            <person name="Samanta M."/>
            <person name="Samson G."/>
            <person name="Schroeder D.C."/>
            <person name="Segurens B."/>
            <person name="Strittmatter M."/>
            <person name="Tonon T."/>
            <person name="Tregear J.W."/>
            <person name="Valentin K."/>
            <person name="von Dassow P."/>
            <person name="Yamagishi T."/>
            <person name="Van de Peer Y."/>
            <person name="Wincker P."/>
        </authorList>
    </citation>
    <scope>NUCLEOTIDE SEQUENCE [LARGE SCALE GENOMIC DNA]</scope>
    <source>
        <strain evidence="6">Ec32 / CCAP1310/4</strain>
    </source>
</reference>
<dbReference type="AlphaFoldDB" id="D8LU01"/>
<protein>
    <recommendedName>
        <fullName evidence="4">GT23 domain-containing protein</fullName>
    </recommendedName>
</protein>
<dbReference type="PANTHER" id="PTHR13132:SF29">
    <property type="entry name" value="ALPHA-(1,6)-FUCOSYLTRANSFERASE"/>
    <property type="match status" value="1"/>
</dbReference>
<dbReference type="GO" id="GO:0006487">
    <property type="term" value="P:protein N-linked glycosylation"/>
    <property type="evidence" value="ECO:0007669"/>
    <property type="project" value="TreeGrafter"/>
</dbReference>
<dbReference type="InterPro" id="IPR027350">
    <property type="entry name" value="GT23_dom"/>
</dbReference>
<name>D8LU01_ECTSI</name>
<evidence type="ECO:0000256" key="2">
    <source>
        <dbReference type="ARBA" id="ARBA00022679"/>
    </source>
</evidence>
<keyword evidence="2" id="KW-0808">Transferase</keyword>
<proteinExistence type="predicted"/>
<evidence type="ECO:0000256" key="1">
    <source>
        <dbReference type="ARBA" id="ARBA00022676"/>
    </source>
</evidence>
<feature type="chain" id="PRO_5003117541" description="GT23 domain-containing protein" evidence="3">
    <location>
        <begin position="25"/>
        <end position="240"/>
    </location>
</feature>
<evidence type="ECO:0000259" key="4">
    <source>
        <dbReference type="PROSITE" id="PS51659"/>
    </source>
</evidence>
<dbReference type="InParanoid" id="D8LU01"/>
<feature type="signal peptide" evidence="3">
    <location>
        <begin position="1"/>
        <end position="24"/>
    </location>
</feature>
<keyword evidence="1" id="KW-0328">Glycosyltransferase</keyword>
<dbReference type="PANTHER" id="PTHR13132">
    <property type="entry name" value="ALPHA- 1,6 -FUCOSYLTRANSFERASE"/>
    <property type="match status" value="1"/>
</dbReference>